<dbReference type="AlphaFoldDB" id="A0A9E7PLX5"/>
<gene>
    <name evidence="1" type="ORF">L6E24_08270</name>
</gene>
<evidence type="ECO:0000313" key="1">
    <source>
        <dbReference type="EMBL" id="UUX91374.1"/>
    </source>
</evidence>
<dbReference type="EMBL" id="CP096115">
    <property type="protein sequence ID" value="UUX91374.1"/>
    <property type="molecule type" value="Genomic_DNA"/>
</dbReference>
<reference evidence="1" key="1">
    <citation type="submission" date="2022-04" db="EMBL/GenBank/DDBJ databases">
        <title>Complete genome of Methanoplanus endosymbiosus DSM 3599.</title>
        <authorList>
            <person name="Chen S.-C."/>
            <person name="You Y.-T."/>
            <person name="Zhou Y.-Z."/>
            <person name="Lai M.-C."/>
        </authorList>
    </citation>
    <scope>NUCLEOTIDE SEQUENCE</scope>
    <source>
        <strain evidence="1">DSM 3599</strain>
    </source>
</reference>
<dbReference type="Proteomes" id="UP001060368">
    <property type="component" value="Chromosome"/>
</dbReference>
<proteinExistence type="predicted"/>
<accession>A0A9E7PLX5</accession>
<keyword evidence="2" id="KW-1185">Reference proteome</keyword>
<dbReference type="KEGG" id="mend:L6E24_08270"/>
<protein>
    <submittedName>
        <fullName evidence="1">Uncharacterized protein</fullName>
    </submittedName>
</protein>
<evidence type="ECO:0000313" key="2">
    <source>
        <dbReference type="Proteomes" id="UP001060368"/>
    </source>
</evidence>
<organism evidence="1 2">
    <name type="scientific">Methanoplanus endosymbiosus</name>
    <dbReference type="NCBI Taxonomy" id="33865"/>
    <lineage>
        <taxon>Archaea</taxon>
        <taxon>Methanobacteriati</taxon>
        <taxon>Methanobacteriota</taxon>
        <taxon>Stenosarchaea group</taxon>
        <taxon>Methanomicrobia</taxon>
        <taxon>Methanomicrobiales</taxon>
        <taxon>Methanomicrobiaceae</taxon>
        <taxon>Methanoplanus</taxon>
    </lineage>
</organism>
<sequence>MHNTLFRLSGKDLFQNYHIRAAPSAATTHGISGLHNHKTKKKAIKAIMPITRSFASGSRIPPGNRKRKKAITMRVTYLLNPEPGA</sequence>
<dbReference type="GeneID" id="74307689"/>
<dbReference type="RefSeq" id="WP_257741527.1">
    <property type="nucleotide sequence ID" value="NZ_CP096115.1"/>
</dbReference>
<name>A0A9E7PLX5_9EURY</name>